<dbReference type="PANTHER" id="PTHR47506:SF6">
    <property type="entry name" value="HTH-TYPE TRANSCRIPTIONAL REPRESSOR NEMR"/>
    <property type="match status" value="1"/>
</dbReference>
<evidence type="ECO:0000256" key="1">
    <source>
        <dbReference type="ARBA" id="ARBA00023015"/>
    </source>
</evidence>
<organism evidence="6 7">
    <name type="scientific">Candidatus Ruania gallistercoris</name>
    <dbReference type="NCBI Taxonomy" id="2838746"/>
    <lineage>
        <taxon>Bacteria</taxon>
        <taxon>Bacillati</taxon>
        <taxon>Actinomycetota</taxon>
        <taxon>Actinomycetes</taxon>
        <taxon>Micrococcales</taxon>
        <taxon>Ruaniaceae</taxon>
        <taxon>Ruania</taxon>
    </lineage>
</organism>
<keyword evidence="1" id="KW-0805">Transcription regulation</keyword>
<dbReference type="EMBL" id="DXBY01000280">
    <property type="protein sequence ID" value="HIZ37361.1"/>
    <property type="molecule type" value="Genomic_DNA"/>
</dbReference>
<evidence type="ECO:0000259" key="5">
    <source>
        <dbReference type="PROSITE" id="PS50977"/>
    </source>
</evidence>
<name>A0A9D2EHV0_9MICO</name>
<reference evidence="6" key="2">
    <citation type="submission" date="2021-04" db="EMBL/GenBank/DDBJ databases">
        <authorList>
            <person name="Gilroy R."/>
        </authorList>
    </citation>
    <scope>NUCLEOTIDE SEQUENCE</scope>
    <source>
        <strain evidence="6">ChiGjej4B4-7305</strain>
    </source>
</reference>
<feature type="DNA-binding region" description="H-T-H motif" evidence="4">
    <location>
        <begin position="37"/>
        <end position="56"/>
    </location>
</feature>
<gene>
    <name evidence="6" type="ORF">H9815_16415</name>
</gene>
<evidence type="ECO:0000256" key="2">
    <source>
        <dbReference type="ARBA" id="ARBA00023125"/>
    </source>
</evidence>
<sequence length="199" mass="21868">MRGGRPKRPRRTDPGRRDRIIDACLDVIATSAVAGTSHRKVAAAADVPLGSMTYHFAGIGELLHAALARFADSVADQFDRRMAAAADRDEAELAVVALITEDVFRTRRDLVLTQELYALAARDPDFRRLTERWMARSRAALERHFDPATARVLDALIEGLTIHRALAARDGRERGGRGSEGADESGRDVLVAVQRVTRS</sequence>
<dbReference type="InterPro" id="IPR001647">
    <property type="entry name" value="HTH_TetR"/>
</dbReference>
<evidence type="ECO:0000256" key="3">
    <source>
        <dbReference type="ARBA" id="ARBA00023163"/>
    </source>
</evidence>
<comment type="caution">
    <text evidence="6">The sequence shown here is derived from an EMBL/GenBank/DDBJ whole genome shotgun (WGS) entry which is preliminary data.</text>
</comment>
<dbReference type="AlphaFoldDB" id="A0A9D2EHV0"/>
<accession>A0A9D2EHV0</accession>
<dbReference type="Proteomes" id="UP000824037">
    <property type="component" value="Unassembled WGS sequence"/>
</dbReference>
<dbReference type="InterPro" id="IPR036271">
    <property type="entry name" value="Tet_transcr_reg_TetR-rel_C_sf"/>
</dbReference>
<protein>
    <submittedName>
        <fullName evidence="6">TetR family transcriptional regulator</fullName>
    </submittedName>
</protein>
<keyword evidence="2 4" id="KW-0238">DNA-binding</keyword>
<evidence type="ECO:0000313" key="7">
    <source>
        <dbReference type="Proteomes" id="UP000824037"/>
    </source>
</evidence>
<keyword evidence="3" id="KW-0804">Transcription</keyword>
<dbReference type="SUPFAM" id="SSF48498">
    <property type="entry name" value="Tetracyclin repressor-like, C-terminal domain"/>
    <property type="match status" value="1"/>
</dbReference>
<evidence type="ECO:0000256" key="4">
    <source>
        <dbReference type="PROSITE-ProRule" id="PRU00335"/>
    </source>
</evidence>
<feature type="domain" description="HTH tetR-type" evidence="5">
    <location>
        <begin position="14"/>
        <end position="74"/>
    </location>
</feature>
<evidence type="ECO:0000313" key="6">
    <source>
        <dbReference type="EMBL" id="HIZ37361.1"/>
    </source>
</evidence>
<dbReference type="PROSITE" id="PS50977">
    <property type="entry name" value="HTH_TETR_2"/>
    <property type="match status" value="1"/>
</dbReference>
<dbReference type="PANTHER" id="PTHR47506">
    <property type="entry name" value="TRANSCRIPTIONAL REGULATORY PROTEIN"/>
    <property type="match status" value="1"/>
</dbReference>
<dbReference type="SUPFAM" id="SSF46689">
    <property type="entry name" value="Homeodomain-like"/>
    <property type="match status" value="1"/>
</dbReference>
<dbReference type="Gene3D" id="1.10.357.10">
    <property type="entry name" value="Tetracycline Repressor, domain 2"/>
    <property type="match status" value="1"/>
</dbReference>
<dbReference type="GO" id="GO:0003677">
    <property type="term" value="F:DNA binding"/>
    <property type="evidence" value="ECO:0007669"/>
    <property type="project" value="UniProtKB-UniRule"/>
</dbReference>
<dbReference type="InterPro" id="IPR009057">
    <property type="entry name" value="Homeodomain-like_sf"/>
</dbReference>
<reference evidence="6" key="1">
    <citation type="journal article" date="2021" name="PeerJ">
        <title>Extensive microbial diversity within the chicken gut microbiome revealed by metagenomics and culture.</title>
        <authorList>
            <person name="Gilroy R."/>
            <person name="Ravi A."/>
            <person name="Getino M."/>
            <person name="Pursley I."/>
            <person name="Horton D.L."/>
            <person name="Alikhan N.F."/>
            <person name="Baker D."/>
            <person name="Gharbi K."/>
            <person name="Hall N."/>
            <person name="Watson M."/>
            <person name="Adriaenssens E.M."/>
            <person name="Foster-Nyarko E."/>
            <person name="Jarju S."/>
            <person name="Secka A."/>
            <person name="Antonio M."/>
            <person name="Oren A."/>
            <person name="Chaudhuri R.R."/>
            <person name="La Ragione R."/>
            <person name="Hildebrand F."/>
            <person name="Pallen M.J."/>
        </authorList>
    </citation>
    <scope>NUCLEOTIDE SEQUENCE</scope>
    <source>
        <strain evidence="6">ChiGjej4B4-7305</strain>
    </source>
</reference>
<proteinExistence type="predicted"/>